<feature type="coiled-coil region" evidence="2">
    <location>
        <begin position="108"/>
        <end position="226"/>
    </location>
</feature>
<evidence type="ECO:0000313" key="4">
    <source>
        <dbReference type="Proteomes" id="UP000286482"/>
    </source>
</evidence>
<dbReference type="EMBL" id="RAQO01000004">
    <property type="protein sequence ID" value="RKF19819.1"/>
    <property type="molecule type" value="Genomic_DNA"/>
</dbReference>
<keyword evidence="4" id="KW-1185">Reference proteome</keyword>
<dbReference type="PANTHER" id="PTHR31088">
    <property type="entry name" value="MEMBRANE-ASSOCIATED PROTEIN VIPP1, CHLOROPLASTIC"/>
    <property type="match status" value="1"/>
</dbReference>
<accession>A0A420EGK5</accession>
<dbReference type="GO" id="GO:0009271">
    <property type="term" value="P:phage shock"/>
    <property type="evidence" value="ECO:0007669"/>
    <property type="project" value="TreeGrafter"/>
</dbReference>
<dbReference type="OrthoDB" id="9779630at2"/>
<dbReference type="RefSeq" id="WP_120353824.1">
    <property type="nucleotide sequence ID" value="NZ_RAQO01000004.1"/>
</dbReference>
<feature type="coiled-coil region" evidence="2">
    <location>
        <begin position="47"/>
        <end position="74"/>
    </location>
</feature>
<name>A0A420EGK5_9ALTE</name>
<evidence type="ECO:0000256" key="1">
    <source>
        <dbReference type="ARBA" id="ARBA00043985"/>
    </source>
</evidence>
<keyword evidence="2" id="KW-0175">Coiled coil</keyword>
<sequence>MSIFTRLADVINANLSNLLDKAEDPQKMLRLIIQEMEDTLIEVRSSTAKVLADKKQLLRKIDSLKQRQDEWQSKAELAIGRGREDLAKAALIEKNRLGHDITVQQQELGLVDDALAQLQDEIEKLEAKLRESRNRQDAMLARQKTAHNRYAVRQQLDSTRLAKTREKFEQFQAKIDHLEAKAESFGQVSAPEANDLEREFEQLQAESEIADELEQLKTKLNQQSNAGG</sequence>
<dbReference type="NCBIfam" id="TIGR02977">
    <property type="entry name" value="phageshock_pspA"/>
    <property type="match status" value="1"/>
</dbReference>
<organism evidence="3 4">
    <name type="scientific">Alginatibacterium sediminis</name>
    <dbReference type="NCBI Taxonomy" id="2164068"/>
    <lineage>
        <taxon>Bacteria</taxon>
        <taxon>Pseudomonadati</taxon>
        <taxon>Pseudomonadota</taxon>
        <taxon>Gammaproteobacteria</taxon>
        <taxon>Alteromonadales</taxon>
        <taxon>Alteromonadaceae</taxon>
        <taxon>Alginatibacterium</taxon>
    </lineage>
</organism>
<dbReference type="Pfam" id="PF04012">
    <property type="entry name" value="PspA_IM30"/>
    <property type="match status" value="1"/>
</dbReference>
<protein>
    <submittedName>
        <fullName evidence="3">Phage shock protein PspA</fullName>
    </submittedName>
</protein>
<comment type="similarity">
    <text evidence="1">Belongs to the PspA/Vipp/IM30 family.</text>
</comment>
<dbReference type="InterPro" id="IPR007157">
    <property type="entry name" value="PspA_VIPP1"/>
</dbReference>
<dbReference type="AlphaFoldDB" id="A0A420EGK5"/>
<evidence type="ECO:0000256" key="2">
    <source>
        <dbReference type="SAM" id="Coils"/>
    </source>
</evidence>
<evidence type="ECO:0000313" key="3">
    <source>
        <dbReference type="EMBL" id="RKF19819.1"/>
    </source>
</evidence>
<dbReference type="PANTHER" id="PTHR31088:SF6">
    <property type="entry name" value="PHAGE SHOCK PROTEIN A"/>
    <property type="match status" value="1"/>
</dbReference>
<dbReference type="InterPro" id="IPR014319">
    <property type="entry name" value="Phageshock_PspA"/>
</dbReference>
<gene>
    <name evidence="3" type="primary">pspA</name>
    <name evidence="3" type="ORF">DBZ36_05000</name>
</gene>
<comment type="caution">
    <text evidence="3">The sequence shown here is derived from an EMBL/GenBank/DDBJ whole genome shotgun (WGS) entry which is preliminary data.</text>
</comment>
<dbReference type="GO" id="GO:0005829">
    <property type="term" value="C:cytosol"/>
    <property type="evidence" value="ECO:0007669"/>
    <property type="project" value="TreeGrafter"/>
</dbReference>
<reference evidence="3 4" key="1">
    <citation type="submission" date="2018-09" db="EMBL/GenBank/DDBJ databases">
        <authorList>
            <person name="Wang Z."/>
        </authorList>
    </citation>
    <scope>NUCLEOTIDE SEQUENCE [LARGE SCALE GENOMIC DNA]</scope>
    <source>
        <strain evidence="3 4">ALS 81</strain>
    </source>
</reference>
<dbReference type="Proteomes" id="UP000286482">
    <property type="component" value="Unassembled WGS sequence"/>
</dbReference>
<proteinExistence type="inferred from homology"/>